<accession>A0ABN6F2X8</accession>
<evidence type="ECO:0000256" key="1">
    <source>
        <dbReference type="SAM" id="Phobius"/>
    </source>
</evidence>
<name>A0ABN6F2X8_9BACT</name>
<keyword evidence="1" id="KW-0812">Transmembrane</keyword>
<dbReference type="EMBL" id="AP024488">
    <property type="protein sequence ID" value="BCS95841.1"/>
    <property type="molecule type" value="Genomic_DNA"/>
</dbReference>
<reference evidence="2 3" key="1">
    <citation type="submission" date="2021-02" db="EMBL/GenBank/DDBJ databases">
        <title>Complete genome of Desulfoluna sp. strain ASN36.</title>
        <authorList>
            <person name="Takahashi A."/>
            <person name="Kojima H."/>
            <person name="Fukui M."/>
        </authorList>
    </citation>
    <scope>NUCLEOTIDE SEQUENCE [LARGE SCALE GENOMIC DNA]</scope>
    <source>
        <strain evidence="2 3">ASN36</strain>
    </source>
</reference>
<evidence type="ECO:0000313" key="2">
    <source>
        <dbReference type="EMBL" id="BCS95841.1"/>
    </source>
</evidence>
<evidence type="ECO:0000313" key="3">
    <source>
        <dbReference type="Proteomes" id="UP001320148"/>
    </source>
</evidence>
<evidence type="ECO:0008006" key="4">
    <source>
        <dbReference type="Google" id="ProtNLM"/>
    </source>
</evidence>
<proteinExistence type="predicted"/>
<dbReference type="SUPFAM" id="SSF47413">
    <property type="entry name" value="lambda repressor-like DNA-binding domains"/>
    <property type="match status" value="1"/>
</dbReference>
<keyword evidence="1" id="KW-1133">Transmembrane helix</keyword>
<keyword evidence="3" id="KW-1185">Reference proteome</keyword>
<gene>
    <name evidence="2" type="ORF">DSLASN_14730</name>
</gene>
<dbReference type="InterPro" id="IPR050400">
    <property type="entry name" value="Bact_Cytoskel_RodZ"/>
</dbReference>
<dbReference type="PANTHER" id="PTHR34475">
    <property type="match status" value="1"/>
</dbReference>
<feature type="transmembrane region" description="Helical" evidence="1">
    <location>
        <begin position="105"/>
        <end position="126"/>
    </location>
</feature>
<organism evidence="2 3">
    <name type="scientific">Desulfoluna limicola</name>
    <dbReference type="NCBI Taxonomy" id="2810562"/>
    <lineage>
        <taxon>Bacteria</taxon>
        <taxon>Pseudomonadati</taxon>
        <taxon>Thermodesulfobacteriota</taxon>
        <taxon>Desulfobacteria</taxon>
        <taxon>Desulfobacterales</taxon>
        <taxon>Desulfolunaceae</taxon>
        <taxon>Desulfoluna</taxon>
    </lineage>
</organism>
<keyword evidence="1" id="KW-0472">Membrane</keyword>
<dbReference type="Proteomes" id="UP001320148">
    <property type="component" value="Chromosome"/>
</dbReference>
<dbReference type="Gene3D" id="1.10.260.40">
    <property type="entry name" value="lambda repressor-like DNA-binding domains"/>
    <property type="match status" value="1"/>
</dbReference>
<sequence length="129" mass="14291">MAGHNDDTQEHPSFGSYLRDFRVKNGLTVESVCHETKLSRFVMESIEAGNRSALPEDALLKSFLRNVAAACGADGETAVSLYLEEYPPKQENNTFYSPQNRKRSLGLLCLLLCLIFLVAGGVLFFFDAP</sequence>
<protein>
    <recommendedName>
        <fullName evidence="4">Helix-turn-helix domain-containing protein</fullName>
    </recommendedName>
</protein>
<dbReference type="InterPro" id="IPR010982">
    <property type="entry name" value="Lambda_DNA-bd_dom_sf"/>
</dbReference>
<dbReference type="PANTHER" id="PTHR34475:SF1">
    <property type="entry name" value="CYTOSKELETON PROTEIN RODZ"/>
    <property type="match status" value="1"/>
</dbReference>
<dbReference type="Pfam" id="PF13413">
    <property type="entry name" value="HTH_25"/>
    <property type="match status" value="1"/>
</dbReference>